<dbReference type="GO" id="GO:1905515">
    <property type="term" value="P:non-motile cilium assembly"/>
    <property type="evidence" value="ECO:0007669"/>
    <property type="project" value="TreeGrafter"/>
</dbReference>
<keyword evidence="6" id="KW-0472">Membrane</keyword>
<keyword evidence="6" id="KW-0812">Transmembrane</keyword>
<keyword evidence="4" id="KW-0067">ATP-binding</keyword>
<evidence type="ECO:0000259" key="9">
    <source>
        <dbReference type="Pfam" id="PF24656"/>
    </source>
</evidence>
<feature type="transmembrane region" description="Helical" evidence="6">
    <location>
        <begin position="511"/>
        <end position="533"/>
    </location>
</feature>
<feature type="domain" description="CEP76/DRC7 peptidase-like" evidence="9">
    <location>
        <begin position="1432"/>
        <end position="1548"/>
    </location>
</feature>
<dbReference type="GO" id="GO:0005524">
    <property type="term" value="F:ATP binding"/>
    <property type="evidence" value="ECO:0007669"/>
    <property type="project" value="UniProtKB-KW"/>
</dbReference>
<feature type="transmembrane region" description="Helical" evidence="6">
    <location>
        <begin position="443"/>
        <end position="464"/>
    </location>
</feature>
<dbReference type="InterPro" id="IPR052434">
    <property type="entry name" value="Tectonic-like_complex_comp"/>
</dbReference>
<keyword evidence="6" id="KW-1133">Transmembrane helix</keyword>
<dbReference type="PANTHER" id="PTHR20837">
    <property type="entry name" value="CENTROSOMAL PROTEIN-RELATED"/>
    <property type="match status" value="1"/>
</dbReference>
<dbReference type="EMBL" id="VBQZ03000085">
    <property type="protein sequence ID" value="MXQ92737.1"/>
    <property type="molecule type" value="Genomic_DNA"/>
</dbReference>
<dbReference type="Pfam" id="PF24652">
    <property type="entry name" value="CEP76_C"/>
    <property type="match status" value="1"/>
</dbReference>
<feature type="domain" description="Centrosomal protein of 76 kDa C-terminal" evidence="8">
    <location>
        <begin position="1576"/>
        <end position="1697"/>
    </location>
</feature>
<comment type="similarity">
    <text evidence="1 5">Belongs to the GDA1/CD39 NTPase family.</text>
</comment>
<keyword evidence="11" id="KW-1185">Reference proteome</keyword>
<dbReference type="PANTHER" id="PTHR20837:SF2">
    <property type="entry name" value="PROTEIN CC2D2B"/>
    <property type="match status" value="1"/>
</dbReference>
<accession>A0A6B0RVE3</accession>
<dbReference type="Pfam" id="PF24656">
    <property type="entry name" value="CEPT76_peptidase"/>
    <property type="match status" value="1"/>
</dbReference>
<reference evidence="10" key="1">
    <citation type="submission" date="2019-10" db="EMBL/GenBank/DDBJ databases">
        <title>The sequence and de novo assembly of the wild yak genome.</title>
        <authorList>
            <person name="Liu Y."/>
        </authorList>
    </citation>
    <scope>NUCLEOTIDE SEQUENCE [LARGE SCALE GENOMIC DNA]</scope>
    <source>
        <strain evidence="10">WY2019</strain>
    </source>
</reference>
<evidence type="ECO:0000256" key="5">
    <source>
        <dbReference type="RuleBase" id="RU003833"/>
    </source>
</evidence>
<dbReference type="GO" id="GO:0016787">
    <property type="term" value="F:hydrolase activity"/>
    <property type="evidence" value="ECO:0007669"/>
    <property type="project" value="UniProtKB-KW"/>
</dbReference>
<feature type="transmembrane region" description="Helical" evidence="6">
    <location>
        <begin position="72"/>
        <end position="93"/>
    </location>
</feature>
<gene>
    <name evidence="10" type="ORF">E5288_WYG004425</name>
</gene>
<organism evidence="10 11">
    <name type="scientific">Bos mutus</name>
    <name type="common">wild yak</name>
    <dbReference type="NCBI Taxonomy" id="72004"/>
    <lineage>
        <taxon>Eukaryota</taxon>
        <taxon>Metazoa</taxon>
        <taxon>Chordata</taxon>
        <taxon>Craniata</taxon>
        <taxon>Vertebrata</taxon>
        <taxon>Euteleostomi</taxon>
        <taxon>Mammalia</taxon>
        <taxon>Eutheria</taxon>
        <taxon>Laurasiatheria</taxon>
        <taxon>Artiodactyla</taxon>
        <taxon>Ruminantia</taxon>
        <taxon>Pecora</taxon>
        <taxon>Bovidae</taxon>
        <taxon>Bovinae</taxon>
        <taxon>Bos</taxon>
    </lineage>
</organism>
<evidence type="ECO:0000256" key="2">
    <source>
        <dbReference type="ARBA" id="ARBA00022801"/>
    </source>
</evidence>
<evidence type="ECO:0000259" key="8">
    <source>
        <dbReference type="Pfam" id="PF24652"/>
    </source>
</evidence>
<dbReference type="Pfam" id="PF17661">
    <property type="entry name" value="DUF5523"/>
    <property type="match status" value="1"/>
</dbReference>
<dbReference type="InterPro" id="IPR056288">
    <property type="entry name" value="CEP76_C"/>
</dbReference>
<keyword evidence="4" id="KW-0547">Nucleotide-binding</keyword>
<protein>
    <submittedName>
        <fullName evidence="10">Uncharacterized protein</fullName>
    </submittedName>
</protein>
<feature type="binding site" evidence="4">
    <location>
        <begin position="271"/>
        <end position="275"/>
    </location>
    <ligand>
        <name>ATP</name>
        <dbReference type="ChEBI" id="CHEBI:30616"/>
    </ligand>
</feature>
<proteinExistence type="inferred from homology"/>
<evidence type="ECO:0000313" key="10">
    <source>
        <dbReference type="EMBL" id="MXQ92737.1"/>
    </source>
</evidence>
<dbReference type="Gene3D" id="3.30.420.150">
    <property type="entry name" value="Exopolyphosphatase. Domain 2"/>
    <property type="match status" value="2"/>
</dbReference>
<dbReference type="InterPro" id="IPR000407">
    <property type="entry name" value="GDA1_CD39_NTPase"/>
</dbReference>
<comment type="caution">
    <text evidence="10">The sequence shown here is derived from an EMBL/GenBank/DDBJ whole genome shotgun (WGS) entry which is preliminary data.</text>
</comment>
<dbReference type="InterPro" id="IPR056290">
    <property type="entry name" value="CEPT76/DRC7_peptidase-like_dom"/>
</dbReference>
<evidence type="ECO:0000256" key="1">
    <source>
        <dbReference type="ARBA" id="ARBA00009283"/>
    </source>
</evidence>
<evidence type="ECO:0000259" key="7">
    <source>
        <dbReference type="Pfam" id="PF17661"/>
    </source>
</evidence>
<dbReference type="Gene3D" id="3.30.420.40">
    <property type="match status" value="1"/>
</dbReference>
<dbReference type="Proteomes" id="UP000322234">
    <property type="component" value="Unassembled WGS sequence"/>
</dbReference>
<dbReference type="FunFam" id="3.30.420.40:FF:000068">
    <property type="entry name" value="Ectonucleoside triphosphate diphosphohydrolase 1"/>
    <property type="match status" value="1"/>
</dbReference>
<evidence type="ECO:0000313" key="11">
    <source>
        <dbReference type="Proteomes" id="UP000322234"/>
    </source>
</evidence>
<feature type="domain" description="DUF5523" evidence="7">
    <location>
        <begin position="560"/>
        <end position="814"/>
    </location>
</feature>
<keyword evidence="2 5" id="KW-0378">Hydrolase</keyword>
<dbReference type="GO" id="GO:0035869">
    <property type="term" value="C:ciliary transition zone"/>
    <property type="evidence" value="ECO:0007669"/>
    <property type="project" value="TreeGrafter"/>
</dbReference>
<dbReference type="GO" id="GO:1904491">
    <property type="term" value="P:protein localization to ciliary transition zone"/>
    <property type="evidence" value="ECO:0007669"/>
    <property type="project" value="TreeGrafter"/>
</dbReference>
<dbReference type="InterPro" id="IPR041510">
    <property type="entry name" value="DUF5523"/>
</dbReference>
<feature type="active site" description="Proton acceptor" evidence="3">
    <location>
        <position position="229"/>
    </location>
</feature>
<dbReference type="PROSITE" id="PS01238">
    <property type="entry name" value="GDA1_CD39_NTPASE"/>
    <property type="match status" value="1"/>
</dbReference>
<dbReference type="Pfam" id="PF01150">
    <property type="entry name" value="GDA1_CD39"/>
    <property type="match status" value="2"/>
</dbReference>
<evidence type="ECO:0000256" key="3">
    <source>
        <dbReference type="PIRSR" id="PIRSR600407-1"/>
    </source>
</evidence>
<sequence length="1703" mass="196677">MPSNQYHSFFSGRNLCLGDPVLFWRNELQKGIAHQGIRNKRICGASTTVLESRPFSSGYQESELKVFCSKNILSILGFSCIIAVIALLALGLTQNKALPENVKFGIVLDAGSSHTSLYIYRWPAEKENDTGVVTQIEECKLKGPGISGFAKKVNEINVYLTACMERARKVIPSIQHMETPVYLGATAGMRLLRMENKQMADKILAAVASSISEYPFDFQGARIISGQEEGAYGWITVNYLLGKFTQKLSWFNLKPSKDDTQETYGALDLGGASTQITFVPQNETTESPNNNLYFRLYGKNYSGTNGIIHEPCFHSRYMRKIKMSVLNEGFCTKRHELNSSFYPLVDIEIRGAGNFQRCRQSIIQLFNTSYCPYSSCSFNGVFLPPLHGQFGAFSAFYYVMEFLNLTSEESVSVEQLTEKLEEFCAQRWEEVQKNFGEVKEKYLSEYCFSGTYILVLLLNGYHFTAESWKNIHFMNKVRSTSVGWTLGYMLNLTNKIPAEEPMSPPLPHSTYVFLMVLFSLILLAVIIVGIVVFHKPSYFWKDMPYSVKRARGVPRLPDLNVEENRNIIETLRGKVREKLKNAKINQGEKSSTQLLIDNKVYQWSKAEVPLDEGLSFFILSGEEDSAIGQSAEQVGFVPPENIGRFSRIGNGSYHKYFSLGDDLQNFAEGQDEDFVEEVIFPDLLEVKAADYEDDQEQIKKQQANIFVPSSSPVINQLKLPEDMMPRILEEEGFYIQKKPEIYKKTCNKMENRLLKLEEASSLPDKLNHSLAGKCWFEESGEIMSLPSPIRRSWNFRLNISKEPLNPALKTMYRKAVKSDLESSIRNKMEGQREMYQLDLNIVGLQFSHHPLFNQEQVLCARLLQLYECFQDRQQQNLPQLLYEKLKALTDATKLANENSEISQLTRKSLQDYYWQISDTKQLYELEKEKDFSLLHSILRTWKQIKSLRQRQGFTSTSVKLQFQRLKMNKCDEQKQELSKMSGTEKKTEGKAFKNRKKQESFSYLASEFEETDTEIVNPITMIPQLSFTAELTNLSRCSLVLRNVDARGVPEIPWLINAQKLFEWANEVRIDPNNPECSDLMEFIMYIKHKGQDIPKYFRLEQLQDEFNFVSEEEMKKSKRFQLLQLRNAGQLDVFLLQQMPLYDREIPDLVFQEYESQIEKDMSISDVNSITAQRINSANFLKKMRRLVMRRIVKVSKFNLSDIVADYEEIVSASQLTYAVCKLLEQRRKLKPQRKERKKVAVQTTCDRDIKILIRILRAYNIPTRKTTVNRIHSVHILFQISGTFQVNIPPVLLGYTWSKTYVSPKEDYNGQNLKESTFLNIFATIEPQISYAICSPELDKFSDQIDILERARIFTKNCKALFPKRRITTTVFNDEGIQILVIRYIKALNPPQQLLDMFLHDSNARLDLVAHFVSLIPIMPEALDENDGFDIWMTSERCISLAIGNKEEHAILLCNFFLYFGKKALVLLGTSVLEGHVAYVLTQETDEYLLWNPLTGRCHKQFDPFCPLQGVDCLFDGENVWFNLQQNNSPMAVYFDYSKESFWKQLLPKNYQGTKTQSIQPEEIIYSDTNKSMVEDLKNRIERTLKCKIMEWRPKQPTRWNRQCTFILRQILPKLELGTGSFVSSEEESEFERLLQFYWVTGFPIQMPYTDVQSVIDAVYQTGIHSSEFPQTEFALAVYIHPYPNNILSVWVYLASLARHQ</sequence>
<evidence type="ECO:0000256" key="4">
    <source>
        <dbReference type="PIRSR" id="PIRSR600407-2"/>
    </source>
</evidence>
<name>A0A6B0RVE3_9CETA</name>
<evidence type="ECO:0000256" key="6">
    <source>
        <dbReference type="SAM" id="Phobius"/>
    </source>
</evidence>